<dbReference type="Proteomes" id="UP000655830">
    <property type="component" value="Unassembled WGS sequence"/>
</dbReference>
<dbReference type="RefSeq" id="WP_249334506.1">
    <property type="nucleotide sequence ID" value="NZ_JACRSY010000058.1"/>
</dbReference>
<name>A0A926EJG7_9FIRM</name>
<dbReference type="AlphaFoldDB" id="A0A926EJG7"/>
<evidence type="ECO:0000313" key="1">
    <source>
        <dbReference type="EMBL" id="MBC8581539.1"/>
    </source>
</evidence>
<comment type="caution">
    <text evidence="1">The sequence shown here is derived from an EMBL/GenBank/DDBJ whole genome shotgun (WGS) entry which is preliminary data.</text>
</comment>
<sequence length="52" mass="6091">MTDEIKWECPRCEKINTSEWANAMVEYERCEHCNTLCDVQITVVLEGVEVIE</sequence>
<evidence type="ECO:0000313" key="2">
    <source>
        <dbReference type="Proteomes" id="UP000655830"/>
    </source>
</evidence>
<protein>
    <submittedName>
        <fullName evidence="1">Uncharacterized protein</fullName>
    </submittedName>
</protein>
<organism evidence="1 2">
    <name type="scientific">Zhenhengia yiwuensis</name>
    <dbReference type="NCBI Taxonomy" id="2763666"/>
    <lineage>
        <taxon>Bacteria</taxon>
        <taxon>Bacillati</taxon>
        <taxon>Bacillota</taxon>
        <taxon>Clostridia</taxon>
        <taxon>Lachnospirales</taxon>
        <taxon>Lachnospiraceae</taxon>
        <taxon>Zhenhengia</taxon>
    </lineage>
</organism>
<proteinExistence type="predicted"/>
<dbReference type="EMBL" id="JACRSY010000058">
    <property type="protein sequence ID" value="MBC8581539.1"/>
    <property type="molecule type" value="Genomic_DNA"/>
</dbReference>
<keyword evidence="2" id="KW-1185">Reference proteome</keyword>
<accession>A0A926EJG7</accession>
<reference evidence="1" key="1">
    <citation type="submission" date="2020-08" db="EMBL/GenBank/DDBJ databases">
        <title>Genome public.</title>
        <authorList>
            <person name="Liu C."/>
            <person name="Sun Q."/>
        </authorList>
    </citation>
    <scope>NUCLEOTIDE SEQUENCE</scope>
    <source>
        <strain evidence="1">NSJ-12</strain>
    </source>
</reference>
<gene>
    <name evidence="1" type="ORF">H8718_18815</name>
</gene>